<proteinExistence type="predicted"/>
<name>A0AAE3UET5_9BACT</name>
<comment type="caution">
    <text evidence="1">The sequence shown here is derived from an EMBL/GenBank/DDBJ whole genome shotgun (WGS) entry which is preliminary data.</text>
</comment>
<sequence length="206" mass="24780">MPSSILYKDAPDYIESLDFDYIETYSFQRGEEYEKNQKLFQTEYDLVKSRKGQGEILTTHDENRFKKLHELLYYKDYLLNDAGQFHPSSKRINFFINGDPVIDKIRLILQTEVVETPRWLCKPEYRDAMVFYDKSGKVISVLNVCLSCEYMATDRFHQIRGDRRTYYLLKKFFIEIGHEVEDPEYFILEEMERMKKSMHMKNTKPV</sequence>
<dbReference type="EMBL" id="JASJOU010000004">
    <property type="protein sequence ID" value="MDJ1501676.1"/>
    <property type="molecule type" value="Genomic_DNA"/>
</dbReference>
<organism evidence="1 2">
    <name type="scientific">Xanthocytophaga agilis</name>
    <dbReference type="NCBI Taxonomy" id="3048010"/>
    <lineage>
        <taxon>Bacteria</taxon>
        <taxon>Pseudomonadati</taxon>
        <taxon>Bacteroidota</taxon>
        <taxon>Cytophagia</taxon>
        <taxon>Cytophagales</taxon>
        <taxon>Rhodocytophagaceae</taxon>
        <taxon>Xanthocytophaga</taxon>
    </lineage>
</organism>
<dbReference type="Proteomes" id="UP001232063">
    <property type="component" value="Unassembled WGS sequence"/>
</dbReference>
<dbReference type="RefSeq" id="WP_314511245.1">
    <property type="nucleotide sequence ID" value="NZ_JASJOU010000004.1"/>
</dbReference>
<gene>
    <name evidence="1" type="ORF">QNI22_13505</name>
</gene>
<reference evidence="1" key="1">
    <citation type="submission" date="2023-05" db="EMBL/GenBank/DDBJ databases">
        <authorList>
            <person name="Zhang X."/>
        </authorList>
    </citation>
    <scope>NUCLEOTIDE SEQUENCE</scope>
    <source>
        <strain evidence="1">BD1B2-1</strain>
    </source>
</reference>
<dbReference type="AlphaFoldDB" id="A0AAE3UET5"/>
<accession>A0AAE3UET5</accession>
<keyword evidence="2" id="KW-1185">Reference proteome</keyword>
<evidence type="ECO:0000313" key="2">
    <source>
        <dbReference type="Proteomes" id="UP001232063"/>
    </source>
</evidence>
<evidence type="ECO:0000313" key="1">
    <source>
        <dbReference type="EMBL" id="MDJ1501676.1"/>
    </source>
</evidence>
<protein>
    <submittedName>
        <fullName evidence="1">Uncharacterized protein</fullName>
    </submittedName>
</protein>